<dbReference type="GO" id="GO:0004722">
    <property type="term" value="F:protein serine/threonine phosphatase activity"/>
    <property type="evidence" value="ECO:0007669"/>
    <property type="project" value="InterPro"/>
</dbReference>
<evidence type="ECO:0000259" key="3">
    <source>
        <dbReference type="PROSITE" id="PS51746"/>
    </source>
</evidence>
<comment type="caution">
    <text evidence="4">The sequence shown here is derived from an EMBL/GenBank/DDBJ whole genome shotgun (WGS) entry which is preliminary data.</text>
</comment>
<dbReference type="InterPro" id="IPR015655">
    <property type="entry name" value="PP2C"/>
</dbReference>
<dbReference type="AlphaFoldDB" id="A0A6M0RM26"/>
<dbReference type="Proteomes" id="UP000481033">
    <property type="component" value="Unassembled WGS sequence"/>
</dbReference>
<dbReference type="PANTHER" id="PTHR13832:SF827">
    <property type="entry name" value="PROTEIN PHOSPHATASE 1L"/>
    <property type="match status" value="1"/>
</dbReference>
<feature type="compositionally biased region" description="Polar residues" evidence="1">
    <location>
        <begin position="698"/>
        <end position="714"/>
    </location>
</feature>
<proteinExistence type="predicted"/>
<evidence type="ECO:0000313" key="4">
    <source>
        <dbReference type="EMBL" id="NEZ56823.1"/>
    </source>
</evidence>
<dbReference type="SMART" id="SM00331">
    <property type="entry name" value="PP2C_SIG"/>
    <property type="match status" value="1"/>
</dbReference>
<keyword evidence="5" id="KW-1185">Reference proteome</keyword>
<evidence type="ECO:0000256" key="2">
    <source>
        <dbReference type="SAM" id="Phobius"/>
    </source>
</evidence>
<feature type="transmembrane region" description="Helical" evidence="2">
    <location>
        <begin position="573"/>
        <end position="595"/>
    </location>
</feature>
<feature type="region of interest" description="Disordered" evidence="1">
    <location>
        <begin position="698"/>
        <end position="734"/>
    </location>
</feature>
<feature type="compositionally biased region" description="Polar residues" evidence="1">
    <location>
        <begin position="721"/>
        <end position="734"/>
    </location>
</feature>
<dbReference type="SMART" id="SM00332">
    <property type="entry name" value="PP2Cc"/>
    <property type="match status" value="1"/>
</dbReference>
<feature type="region of interest" description="Disordered" evidence="1">
    <location>
        <begin position="255"/>
        <end position="285"/>
    </location>
</feature>
<protein>
    <submittedName>
        <fullName evidence="4">Serine/threonine protein phosphatase</fullName>
    </submittedName>
</protein>
<reference evidence="4 5" key="1">
    <citation type="journal article" date="2020" name="Microb. Ecol.">
        <title>Ecogenomics of the Marine Benthic Filamentous Cyanobacterium Adonisia.</title>
        <authorList>
            <person name="Walter J.M."/>
            <person name="Coutinho F.H."/>
            <person name="Leomil L."/>
            <person name="Hargreaves P.I."/>
            <person name="Campeao M.E."/>
            <person name="Vieira V.V."/>
            <person name="Silva B.S."/>
            <person name="Fistarol G.O."/>
            <person name="Salomon P.S."/>
            <person name="Sawabe T."/>
            <person name="Mino S."/>
            <person name="Hosokawa M."/>
            <person name="Miyashita H."/>
            <person name="Maruyama F."/>
            <person name="van Verk M.C."/>
            <person name="Dutilh B.E."/>
            <person name="Thompson C.C."/>
            <person name="Thompson F.L."/>
        </authorList>
    </citation>
    <scope>NUCLEOTIDE SEQUENCE [LARGE SCALE GENOMIC DNA]</scope>
    <source>
        <strain evidence="4 5">CCMR0081</strain>
    </source>
</reference>
<dbReference type="Gene3D" id="3.60.40.10">
    <property type="entry name" value="PPM-type phosphatase domain"/>
    <property type="match status" value="1"/>
</dbReference>
<evidence type="ECO:0000313" key="5">
    <source>
        <dbReference type="Proteomes" id="UP000481033"/>
    </source>
</evidence>
<dbReference type="InterPro" id="IPR036457">
    <property type="entry name" value="PPM-type-like_dom_sf"/>
</dbReference>
<dbReference type="PROSITE" id="PS51746">
    <property type="entry name" value="PPM_2"/>
    <property type="match status" value="1"/>
</dbReference>
<dbReference type="RefSeq" id="WP_163698810.1">
    <property type="nucleotide sequence ID" value="NZ_QXHD01000004.1"/>
</dbReference>
<evidence type="ECO:0000256" key="1">
    <source>
        <dbReference type="SAM" id="MobiDB-lite"/>
    </source>
</evidence>
<keyword evidence="2" id="KW-0472">Membrane</keyword>
<keyword evidence="2" id="KW-0812">Transmembrane</keyword>
<dbReference type="EMBL" id="QXHD01000004">
    <property type="protein sequence ID" value="NEZ56823.1"/>
    <property type="molecule type" value="Genomic_DNA"/>
</dbReference>
<dbReference type="CDD" id="cd00143">
    <property type="entry name" value="PP2Cc"/>
    <property type="match status" value="1"/>
</dbReference>
<sequence length="763" mass="82495">MIKCPNPECQVINPEGNEHCTSCQTFLPHRYLWAVGQGKLALDHLDKRYAWQHQQIVLDTEPGIPPVSPEPVPAHIWPYLILASHGLHVPQPYALLNKGTGREMLLLDAAAIAAEPGDNQPKLLPTLMEEWPMASPLRQLNWLWQIAGLWSDFTEQQVASSLLSKTLLRVHGSLVRLLELTNDLQAVTLSDLGKFWQSLVPEAQPSIREFFESLCDQLTTGKIKTPEVLGACLDQAIAVTTKGYQADYSLSVLTDQGPSRKRNEDACYPASGTNQTHAAGPNSKRRSQQPLLLLVCDGIGGHEGGDVASQLAIATIQQQLAPLLDELAHQPQHDPIAVNLAIEQAIGVANDNISEHNDRGQRQARDRMGTTLVMALIVGAQIYIAHVGDSRAYRISANNCRQITFDDDVAAREVRLGYGFYADVVNRPATGALIQALGMGHSTALHVAIKRLILDDDIVLLLCSDGLSDYDRVEQSWQTHLLPVLTGQSKPATAATNLVKLANSYNGHDNVTVGVVAGRAQALKPPRVPIPSPNQLAFSVPTQSQRTVASSQATVIAREAPPAVQPIKKKSSLWPVLIGLVAILGTATTLTMVFFRELSISSETGVPETIQEETGQETQTVGISDDELTNPLLTPGSYLQLSQPVELVATPQTPEDDNSDQLGQLTDGAIVQVLTRQEPAADQSRWVKLKVCAVPAVGQSTDQPPTSTEETGPRTSELDPANSNSVVTTPGTIPLTSGEEGWVLEAELAQIARTAEVLNCPPE</sequence>
<gene>
    <name evidence="4" type="ORF">DXZ20_14265</name>
</gene>
<name>A0A6M0RM26_9CYAN</name>
<dbReference type="PANTHER" id="PTHR13832">
    <property type="entry name" value="PROTEIN PHOSPHATASE 2C"/>
    <property type="match status" value="1"/>
</dbReference>
<keyword evidence="2" id="KW-1133">Transmembrane helix</keyword>
<feature type="domain" description="PPM-type phosphatase" evidence="3">
    <location>
        <begin position="249"/>
        <end position="518"/>
    </location>
</feature>
<dbReference type="Pfam" id="PF13672">
    <property type="entry name" value="PP2C_2"/>
    <property type="match status" value="1"/>
</dbReference>
<dbReference type="SUPFAM" id="SSF81606">
    <property type="entry name" value="PP2C-like"/>
    <property type="match status" value="1"/>
</dbReference>
<organism evidence="4 5">
    <name type="scientific">Adonisia turfae CCMR0081</name>
    <dbReference type="NCBI Taxonomy" id="2292702"/>
    <lineage>
        <taxon>Bacteria</taxon>
        <taxon>Bacillati</taxon>
        <taxon>Cyanobacteriota</taxon>
        <taxon>Adonisia</taxon>
        <taxon>Adonisia turfae</taxon>
    </lineage>
</organism>
<dbReference type="InterPro" id="IPR001932">
    <property type="entry name" value="PPM-type_phosphatase-like_dom"/>
</dbReference>
<accession>A0A6M0RM26</accession>